<feature type="compositionally biased region" description="Basic and acidic residues" evidence="1">
    <location>
        <begin position="26"/>
        <end position="48"/>
    </location>
</feature>
<feature type="region of interest" description="Disordered" evidence="1">
    <location>
        <begin position="1"/>
        <end position="54"/>
    </location>
</feature>
<name>A0ABN2EKN9_9ACTN</name>
<dbReference type="InterPro" id="IPR016024">
    <property type="entry name" value="ARM-type_fold"/>
</dbReference>
<organism evidence="2 3">
    <name type="scientific">Nonomuraea maheshkhaliensis</name>
    <dbReference type="NCBI Taxonomy" id="419590"/>
    <lineage>
        <taxon>Bacteria</taxon>
        <taxon>Bacillati</taxon>
        <taxon>Actinomycetota</taxon>
        <taxon>Actinomycetes</taxon>
        <taxon>Streptosporangiales</taxon>
        <taxon>Streptosporangiaceae</taxon>
        <taxon>Nonomuraea</taxon>
    </lineage>
</organism>
<accession>A0ABN2EKN9</accession>
<gene>
    <name evidence="2" type="ORF">GCM10009733_000170</name>
</gene>
<evidence type="ECO:0000313" key="2">
    <source>
        <dbReference type="EMBL" id="GAA1608031.1"/>
    </source>
</evidence>
<comment type="caution">
    <text evidence="2">The sequence shown here is derived from an EMBL/GenBank/DDBJ whole genome shotgun (WGS) entry which is preliminary data.</text>
</comment>
<keyword evidence="3" id="KW-1185">Reference proteome</keyword>
<sequence length="776" mass="84495">MSQSVEDPPIEEAGDKAEAEQPPQARQDKDDKPLSEEDALRALHRKGESEDEAERAEAARAAAIAASVMERLNADPFGMRIGTVALFNDAVSFGGGMNLGDGARRTGQPTARISERRLAHWTEGHLPLPRFDEALRILVERRLLILALPPGGRKATGVNLLVKAVREQAVRAQAVRDQAVREQAVRAQEAGQAVKGGGCHEVLDASALRDAQWRPPERNSGYLLVLDDATPGLTPHLIDERWIDDLTACLNEHASYLVLVTGPPRGALMEAERSGQVLTTLGGLDLVRLIERRVHDREPTPEESADLRLRLIEAGALELLREDTRPRTALHLATVIRERADLAAKVKELRDPTGRVHDWFSRHRTPEAMCFALAAATLEDATYLTVSDAAAQLYDLLTPAAEAPPDLRFRERIGSDHPWIDVSVGSGGPGDVAPRVRYLNPLVRQAVLGYAWTYLDGQRSAFLAWIRRLVAHPDIGVRARTSVAAGVIAWSDYDHALHRFLRPWARHGSVVVRQSAATALDVVGGHPDLAEAVWLLLEAWVAEGDTAEQRRQGLTAAAVLGGGLGAAQPRRAVKALRVLLDRDDWGTLLPVGHALSGLMERGRVAEVLAALVEWSQPRDASPMVTKALAAFVFVAAQPVAQPVAQPAARSAARSAAQPAGEASGQGHQSLPLLLAGAEEHRSQLIELWARALDRRPAQQPALETLREYVDVHADRDGAAYRGVRDIVLAVAARSGRHRERLHHHLDDWARAAGRRDHPAARLLAELGRSSYANGRT</sequence>
<reference evidence="2 3" key="1">
    <citation type="journal article" date="2019" name="Int. J. Syst. Evol. Microbiol.">
        <title>The Global Catalogue of Microorganisms (GCM) 10K type strain sequencing project: providing services to taxonomists for standard genome sequencing and annotation.</title>
        <authorList>
            <consortium name="The Broad Institute Genomics Platform"/>
            <consortium name="The Broad Institute Genome Sequencing Center for Infectious Disease"/>
            <person name="Wu L."/>
            <person name="Ma J."/>
        </authorList>
    </citation>
    <scope>NUCLEOTIDE SEQUENCE [LARGE SCALE GENOMIC DNA]</scope>
    <source>
        <strain evidence="2 3">JCM 13929</strain>
    </source>
</reference>
<dbReference type="SUPFAM" id="SSF48371">
    <property type="entry name" value="ARM repeat"/>
    <property type="match status" value="1"/>
</dbReference>
<evidence type="ECO:0000313" key="3">
    <source>
        <dbReference type="Proteomes" id="UP001500064"/>
    </source>
</evidence>
<evidence type="ECO:0008006" key="4">
    <source>
        <dbReference type="Google" id="ProtNLM"/>
    </source>
</evidence>
<proteinExistence type="predicted"/>
<dbReference type="Proteomes" id="UP001500064">
    <property type="component" value="Unassembled WGS sequence"/>
</dbReference>
<dbReference type="RefSeq" id="WP_346100763.1">
    <property type="nucleotide sequence ID" value="NZ_BAAAMU010000001.1"/>
</dbReference>
<protein>
    <recommendedName>
        <fullName evidence="4">HEAT repeat domain-containing protein</fullName>
    </recommendedName>
</protein>
<dbReference type="EMBL" id="BAAAMU010000001">
    <property type="protein sequence ID" value="GAA1608031.1"/>
    <property type="molecule type" value="Genomic_DNA"/>
</dbReference>
<evidence type="ECO:0000256" key="1">
    <source>
        <dbReference type="SAM" id="MobiDB-lite"/>
    </source>
</evidence>